<dbReference type="CDD" id="cd01392">
    <property type="entry name" value="HTH_LacI"/>
    <property type="match status" value="1"/>
</dbReference>
<dbReference type="Gene3D" id="1.10.260.40">
    <property type="entry name" value="lambda repressor-like DNA-binding domains"/>
    <property type="match status" value="1"/>
</dbReference>
<dbReference type="RefSeq" id="WP_033507290.1">
    <property type="nucleotide sequence ID" value="NZ_JGYX01000007.1"/>
</dbReference>
<evidence type="ECO:0000256" key="1">
    <source>
        <dbReference type="ARBA" id="ARBA00023015"/>
    </source>
</evidence>
<keyword evidence="2" id="KW-0238">DNA-binding</keyword>
<dbReference type="PROSITE" id="PS00356">
    <property type="entry name" value="HTH_LACI_1"/>
    <property type="match status" value="1"/>
</dbReference>
<dbReference type="Pfam" id="PF13377">
    <property type="entry name" value="Peripla_BP_3"/>
    <property type="match status" value="1"/>
</dbReference>
<dbReference type="Gene3D" id="3.40.50.2300">
    <property type="match status" value="2"/>
</dbReference>
<dbReference type="eggNOG" id="COG1609">
    <property type="taxonomic scope" value="Bacteria"/>
</dbReference>
<dbReference type="GO" id="GO:0000976">
    <property type="term" value="F:transcription cis-regulatory region binding"/>
    <property type="evidence" value="ECO:0007669"/>
    <property type="project" value="TreeGrafter"/>
</dbReference>
<dbReference type="SUPFAM" id="SSF53822">
    <property type="entry name" value="Periplasmic binding protein-like I"/>
    <property type="match status" value="1"/>
</dbReference>
<evidence type="ECO:0000313" key="6">
    <source>
        <dbReference type="Proteomes" id="UP000029046"/>
    </source>
</evidence>
<keyword evidence="1" id="KW-0805">Transcription regulation</keyword>
<evidence type="ECO:0000256" key="2">
    <source>
        <dbReference type="ARBA" id="ARBA00023125"/>
    </source>
</evidence>
<dbReference type="SMART" id="SM00354">
    <property type="entry name" value="HTH_LACI"/>
    <property type="match status" value="1"/>
</dbReference>
<dbReference type="PANTHER" id="PTHR30146">
    <property type="entry name" value="LACI-RELATED TRANSCRIPTIONAL REPRESSOR"/>
    <property type="match status" value="1"/>
</dbReference>
<evidence type="ECO:0000313" key="5">
    <source>
        <dbReference type="EMBL" id="KFI59902.1"/>
    </source>
</evidence>
<dbReference type="Proteomes" id="UP000029046">
    <property type="component" value="Unassembled WGS sequence"/>
</dbReference>
<proteinExistence type="predicted"/>
<dbReference type="AlphaFoldDB" id="A0A087AMA2"/>
<organism evidence="5 6">
    <name type="scientific">Bifidobacterium pullorum subsp. gallinarum</name>
    <dbReference type="NCBI Taxonomy" id="78344"/>
    <lineage>
        <taxon>Bacteria</taxon>
        <taxon>Bacillati</taxon>
        <taxon>Actinomycetota</taxon>
        <taxon>Actinomycetes</taxon>
        <taxon>Bifidobacteriales</taxon>
        <taxon>Bifidobacteriaceae</taxon>
        <taxon>Bifidobacterium</taxon>
    </lineage>
</organism>
<name>A0A087AMA2_9BIFI</name>
<dbReference type="SUPFAM" id="SSF47413">
    <property type="entry name" value="lambda repressor-like DNA-binding domains"/>
    <property type="match status" value="1"/>
</dbReference>
<feature type="domain" description="HTH lacI-type" evidence="4">
    <location>
        <begin position="4"/>
        <end position="58"/>
    </location>
</feature>
<dbReference type="CDD" id="cd06267">
    <property type="entry name" value="PBP1_LacI_sugar_binding-like"/>
    <property type="match status" value="1"/>
</dbReference>
<dbReference type="InterPro" id="IPR010982">
    <property type="entry name" value="Lambda_DNA-bd_dom_sf"/>
</dbReference>
<keyword evidence="6" id="KW-1185">Reference proteome</keyword>
<dbReference type="PANTHER" id="PTHR30146:SF138">
    <property type="entry name" value="TRANSCRIPTIONAL REGULATORY PROTEIN"/>
    <property type="match status" value="1"/>
</dbReference>
<sequence length="346" mass="37667">MARSTIQDVARLAGVSEATVSRALRGLSNVAPATRERVEAAAAELRFTLSKSASSLASGKTHRILLLVSGGLNNWFNSSVLQGAIEILSPEGYDIVPSFVTNRAELSRLIETLPSNRDVDAIIVTSFTLDAAFRAALASLDMPLVGINNPDIDGLNASVRIDDLEGMRQAVQLLHSLGHERLAYIGNLIPPDLDYSTDLRGEGFHKTALELGYDEGNLYISPPEEANQFRPTPEIARRNVAALLAAPQRPTGVCVQTDEMAAHILNELRRQHVRVPEQMSLIGFDDNQLAQIQDMTTIHQDPVMLGREASRLVLDLLRGKPLDEPHIIVPTTPVLRGTTGVPTDRN</sequence>
<dbReference type="InterPro" id="IPR046335">
    <property type="entry name" value="LacI/GalR-like_sensor"/>
</dbReference>
<dbReference type="GO" id="GO:0003700">
    <property type="term" value="F:DNA-binding transcription factor activity"/>
    <property type="evidence" value="ECO:0007669"/>
    <property type="project" value="TreeGrafter"/>
</dbReference>
<keyword evidence="3" id="KW-0804">Transcription</keyword>
<dbReference type="EMBL" id="JGYX01000007">
    <property type="protein sequence ID" value="KFI59902.1"/>
    <property type="molecule type" value="Genomic_DNA"/>
</dbReference>
<comment type="caution">
    <text evidence="5">The sequence shown here is derived from an EMBL/GenBank/DDBJ whole genome shotgun (WGS) entry which is preliminary data.</text>
</comment>
<gene>
    <name evidence="5" type="ORF">BIGA_1571</name>
</gene>
<dbReference type="PROSITE" id="PS50932">
    <property type="entry name" value="HTH_LACI_2"/>
    <property type="match status" value="1"/>
</dbReference>
<evidence type="ECO:0000256" key="3">
    <source>
        <dbReference type="ARBA" id="ARBA00023163"/>
    </source>
</evidence>
<protein>
    <submittedName>
        <fullName evidence="5">LacI-type transcriptional regulator</fullName>
    </submittedName>
</protein>
<accession>A0A087AMA2</accession>
<dbReference type="OrthoDB" id="3510266at2"/>
<dbReference type="Pfam" id="PF00356">
    <property type="entry name" value="LacI"/>
    <property type="match status" value="1"/>
</dbReference>
<dbReference type="InterPro" id="IPR028082">
    <property type="entry name" value="Peripla_BP_I"/>
</dbReference>
<evidence type="ECO:0000259" key="4">
    <source>
        <dbReference type="PROSITE" id="PS50932"/>
    </source>
</evidence>
<dbReference type="PRINTS" id="PR00036">
    <property type="entry name" value="HTHLACI"/>
</dbReference>
<reference evidence="5 6" key="1">
    <citation type="submission" date="2014-03" db="EMBL/GenBank/DDBJ databases">
        <title>Genomics of Bifidobacteria.</title>
        <authorList>
            <person name="Ventura M."/>
            <person name="Milani C."/>
            <person name="Lugli G.A."/>
        </authorList>
    </citation>
    <scope>NUCLEOTIDE SEQUENCE [LARGE SCALE GENOMIC DNA]</scope>
    <source>
        <strain evidence="5 6">LMG 11586</strain>
    </source>
</reference>
<dbReference type="InterPro" id="IPR000843">
    <property type="entry name" value="HTH_LacI"/>
</dbReference>